<proteinExistence type="predicted"/>
<organism evidence="2 3">
    <name type="scientific">Pacificimonas flava</name>
    <dbReference type="NCBI Taxonomy" id="1234595"/>
    <lineage>
        <taxon>Bacteria</taxon>
        <taxon>Pseudomonadati</taxon>
        <taxon>Pseudomonadota</taxon>
        <taxon>Alphaproteobacteria</taxon>
        <taxon>Sphingomonadales</taxon>
        <taxon>Sphingosinicellaceae</taxon>
        <taxon>Pacificimonas</taxon>
    </lineage>
</organism>
<sequence>MTETGSTLIIAAASLVGLVTLALVGAWCFRAWLSLKQHELGSDRSAPGEARAPTAMNRIEVADLRERVRRLEAIAAGVDL</sequence>
<name>A0A219B1Q1_9SPHN</name>
<gene>
    <name evidence="2" type="ORF">B5C34_00280</name>
</gene>
<keyword evidence="3" id="KW-1185">Reference proteome</keyword>
<evidence type="ECO:0000313" key="3">
    <source>
        <dbReference type="Proteomes" id="UP000198462"/>
    </source>
</evidence>
<comment type="caution">
    <text evidence="2">The sequence shown here is derived from an EMBL/GenBank/DDBJ whole genome shotgun (WGS) entry which is preliminary data.</text>
</comment>
<dbReference type="RefSeq" id="WP_088710844.1">
    <property type="nucleotide sequence ID" value="NZ_NFZT01000001.1"/>
</dbReference>
<protein>
    <submittedName>
        <fullName evidence="2">Uncharacterized protein</fullName>
    </submittedName>
</protein>
<accession>A0A219B1Q1</accession>
<reference evidence="3" key="1">
    <citation type="submission" date="2017-05" db="EMBL/GenBank/DDBJ databases">
        <authorList>
            <person name="Lin X."/>
        </authorList>
    </citation>
    <scope>NUCLEOTIDE SEQUENCE [LARGE SCALE GENOMIC DNA]</scope>
    <source>
        <strain evidence="3">JLT2012</strain>
    </source>
</reference>
<dbReference type="Proteomes" id="UP000198462">
    <property type="component" value="Unassembled WGS sequence"/>
</dbReference>
<dbReference type="OrthoDB" id="7429032at2"/>
<keyword evidence="1" id="KW-0812">Transmembrane</keyword>
<evidence type="ECO:0000313" key="2">
    <source>
        <dbReference type="EMBL" id="OWV32046.1"/>
    </source>
</evidence>
<dbReference type="EMBL" id="NFZT01000001">
    <property type="protein sequence ID" value="OWV32046.1"/>
    <property type="molecule type" value="Genomic_DNA"/>
</dbReference>
<dbReference type="AlphaFoldDB" id="A0A219B1Q1"/>
<evidence type="ECO:0000256" key="1">
    <source>
        <dbReference type="SAM" id="Phobius"/>
    </source>
</evidence>
<feature type="transmembrane region" description="Helical" evidence="1">
    <location>
        <begin position="6"/>
        <end position="29"/>
    </location>
</feature>
<keyword evidence="1" id="KW-0472">Membrane</keyword>
<keyword evidence="1" id="KW-1133">Transmembrane helix</keyword>